<dbReference type="AlphaFoldDB" id="A0AAD9GVR9"/>
<reference evidence="1" key="1">
    <citation type="submission" date="2023-08" db="EMBL/GenBank/DDBJ databases">
        <title>Reference Genome Resource for the Citrus Pathogen Phytophthora citrophthora.</title>
        <authorList>
            <person name="Moller H."/>
            <person name="Coetzee B."/>
            <person name="Rose L.J."/>
            <person name="Van Niekerk J.M."/>
        </authorList>
    </citation>
    <scope>NUCLEOTIDE SEQUENCE</scope>
    <source>
        <strain evidence="1">STE-U-9442</strain>
    </source>
</reference>
<organism evidence="1 2">
    <name type="scientific">Phytophthora citrophthora</name>
    <dbReference type="NCBI Taxonomy" id="4793"/>
    <lineage>
        <taxon>Eukaryota</taxon>
        <taxon>Sar</taxon>
        <taxon>Stramenopiles</taxon>
        <taxon>Oomycota</taxon>
        <taxon>Peronosporomycetes</taxon>
        <taxon>Peronosporales</taxon>
        <taxon>Peronosporaceae</taxon>
        <taxon>Phytophthora</taxon>
    </lineage>
</organism>
<protein>
    <submittedName>
        <fullName evidence="1">Uncharacterized protein</fullName>
    </submittedName>
</protein>
<sequence>MWLSVIRFKSDLSWATALVMHRTPKHMYLLVNLHTLIAEYDDEDVGKRKPEPPRESPRNKKQWYSSDLPKIELDQLLPGNTTLTERVCTFRFHRIICWVSSARRDYAILKIPMLDTETPGLTPLVTSDKPEATMEVHVFGFPGVFNDNRYETHYAITPAQVTSMGTSQVILQLLAYRVVP</sequence>
<evidence type="ECO:0000313" key="2">
    <source>
        <dbReference type="Proteomes" id="UP001259832"/>
    </source>
</evidence>
<accession>A0AAD9GVR9</accession>
<dbReference type="Proteomes" id="UP001259832">
    <property type="component" value="Unassembled WGS sequence"/>
</dbReference>
<gene>
    <name evidence="1" type="ORF">P3T76_002725</name>
</gene>
<evidence type="ECO:0000313" key="1">
    <source>
        <dbReference type="EMBL" id="KAK1945677.1"/>
    </source>
</evidence>
<proteinExistence type="predicted"/>
<comment type="caution">
    <text evidence="1">The sequence shown here is derived from an EMBL/GenBank/DDBJ whole genome shotgun (WGS) entry which is preliminary data.</text>
</comment>
<dbReference type="EMBL" id="JASMQC010000004">
    <property type="protein sequence ID" value="KAK1945677.1"/>
    <property type="molecule type" value="Genomic_DNA"/>
</dbReference>
<keyword evidence="2" id="KW-1185">Reference proteome</keyword>
<name>A0AAD9GVR9_9STRA</name>